<dbReference type="GO" id="GO:0009887">
    <property type="term" value="P:animal organ morphogenesis"/>
    <property type="evidence" value="ECO:0007669"/>
    <property type="project" value="UniProtKB-ARBA"/>
</dbReference>
<evidence type="ECO:0000256" key="3">
    <source>
        <dbReference type="ARBA" id="ARBA00022737"/>
    </source>
</evidence>
<feature type="binding site" evidence="11">
    <location>
        <position position="885"/>
    </location>
    <ligand>
        <name>ATP</name>
        <dbReference type="ChEBI" id="CHEBI:30616"/>
    </ligand>
</feature>
<name>A0AAN9VV23_9ORTH</name>
<dbReference type="SUPFAM" id="SSF55550">
    <property type="entry name" value="SH2 domain"/>
    <property type="match status" value="1"/>
</dbReference>
<evidence type="ECO:0000256" key="10">
    <source>
        <dbReference type="PROSITE-ProRule" id="PRU00191"/>
    </source>
</evidence>
<sequence length="1117" mass="127783">MEQNTRVIFVHVSVDNGIKEISIRPYSTAEDVCTEIAVKLGIGPVSRHLFALRLHGSNIYLSPNCKLFDAHINASYDFRLRYKVPSLSRLKHSDIKAYNYYFHQARGDVMNNQIPDISSEKYKSELVGLGVADMYRVMLEEGVERDTVENDYKKYIPKDVLRHHLFFIKKPIHETLGRIKKGGSHDAWYVKGEYLKQFEEMAPNYLSEDFKVLSDEGGSVRSVFVNVNPFHKEEPGIRLCYDGKKQWLHLCTIEELIYISVRNDGTVEISRKNGIPTYFKFRSIPLMFSFVSLLDGYYRLMVKWTFNLCKDVRSPSVQKLHELKCHGPVGGEFSYAKLEEKRNNKCGCFIIRESESKYNVLFLDVCTKGSSKPKTLKIDKVGTQFLFSADGCYYDSLSQLLAAYREEKGGIYLQECLPPSEYDRSSLLLCQPDTGAKDCSFFSGLGSSTPSGTPVCIDIRNLQVYKNHKKESRGGKSVVYRTLWRMGPGKKLEVAMKILKPEYREKHLKDFMDLCGRWAFLQTSAIVRLYGITLASPFAMVSEYLSLGPLDHHLQHHHHEIKTVDLIEAGTYLATALWHLEEMGLVHGYIRCHKLLVASYSENSFVVRLADPGLHQYTPFDMHWIPPECYLNLEVARSVVAADVWAFGTTLWEIFMFGEPVFERVTNLDAVKKFYQSGRKLPQPRKCPYDIYKLMQECWELDPHQRKKPQAIMRDINQILYQVFNSRRTHSYATAFPKDFKNIKDNHVSDSNTSLFSQNTEDTYLDYSKSDVLLVNVEEDAQESSATSVASSLEDPWLLEEDKRSTSEASAVSPDLTSIFLSSFPFSPEPQPMDSITSMQGIFELDGNCNVVLQGRIGQGFYGEVYRGTLEQGSESEPQLVAVKKLKTNALGTTLQDFEREISIMKTLKHANIVEIKGVIQEPEVSLVMEYVQHGSLQSYLKIHRDTLEHPHLLKFALDVARGMEYLGHKNIVHRDLAARNILVASDNHVKISDFGLAQVMGNNGYYILKTNRELPIKWYAPESLRDGKFSPCSDVWSYGVTLYEMFSFGDDPKLPEYTDEQDQSQLLVALERGVRLPCPPTCEQSVYARLMCPCWQADMHARPTFTQLCQEIEILR</sequence>
<dbReference type="GO" id="GO:0016020">
    <property type="term" value="C:membrane"/>
    <property type="evidence" value="ECO:0007669"/>
    <property type="project" value="InterPro"/>
</dbReference>
<dbReference type="SMART" id="SM00295">
    <property type="entry name" value="B41"/>
    <property type="match status" value="1"/>
</dbReference>
<evidence type="ECO:0000259" key="13">
    <source>
        <dbReference type="PROSITE" id="PS50001"/>
    </source>
</evidence>
<keyword evidence="5 12" id="KW-0418">Kinase</keyword>
<dbReference type="InterPro" id="IPR019748">
    <property type="entry name" value="FERM_central"/>
</dbReference>
<dbReference type="InterPro" id="IPR000719">
    <property type="entry name" value="Prot_kinase_dom"/>
</dbReference>
<keyword evidence="7 10" id="KW-0727">SH2 domain</keyword>
<evidence type="ECO:0000256" key="9">
    <source>
        <dbReference type="ARBA" id="ARBA00051245"/>
    </source>
</evidence>
<evidence type="ECO:0000313" key="16">
    <source>
        <dbReference type="EMBL" id="KAK7864699.1"/>
    </source>
</evidence>
<dbReference type="PROSITE" id="PS50001">
    <property type="entry name" value="SH2"/>
    <property type="match status" value="1"/>
</dbReference>
<protein>
    <recommendedName>
        <fullName evidence="12">Tyrosine-protein kinase</fullName>
        <ecNumber evidence="12">2.7.10.2</ecNumber>
    </recommendedName>
</protein>
<dbReference type="PROSITE" id="PS50057">
    <property type="entry name" value="FERM_3"/>
    <property type="match status" value="1"/>
</dbReference>
<keyword evidence="8 12" id="KW-0829">Tyrosine-protein kinase</keyword>
<keyword evidence="1" id="KW-0597">Phosphoprotein</keyword>
<dbReference type="PRINTS" id="PR01823">
    <property type="entry name" value="JANUSKINASE"/>
</dbReference>
<dbReference type="CDD" id="cd14473">
    <property type="entry name" value="FERM_B-lobe"/>
    <property type="match status" value="1"/>
</dbReference>
<dbReference type="InterPro" id="IPR019749">
    <property type="entry name" value="Band_41_domain"/>
</dbReference>
<proteinExistence type="inferred from homology"/>
<dbReference type="GO" id="GO:0005126">
    <property type="term" value="F:cytokine receptor binding"/>
    <property type="evidence" value="ECO:0007669"/>
    <property type="project" value="TreeGrafter"/>
</dbReference>
<dbReference type="InterPro" id="IPR016251">
    <property type="entry name" value="Tyr_kinase_non-rcpt_Jak/Tyk2"/>
</dbReference>
<keyword evidence="3" id="KW-0677">Repeat</keyword>
<evidence type="ECO:0000256" key="6">
    <source>
        <dbReference type="ARBA" id="ARBA00022840"/>
    </source>
</evidence>
<dbReference type="PRINTS" id="PR00109">
    <property type="entry name" value="TYRKINASE"/>
</dbReference>
<accession>A0AAN9VV23</accession>
<organism evidence="16 17">
    <name type="scientific">Gryllus longicercus</name>
    <dbReference type="NCBI Taxonomy" id="2509291"/>
    <lineage>
        <taxon>Eukaryota</taxon>
        <taxon>Metazoa</taxon>
        <taxon>Ecdysozoa</taxon>
        <taxon>Arthropoda</taxon>
        <taxon>Hexapoda</taxon>
        <taxon>Insecta</taxon>
        <taxon>Pterygota</taxon>
        <taxon>Neoptera</taxon>
        <taxon>Polyneoptera</taxon>
        <taxon>Orthoptera</taxon>
        <taxon>Ensifera</taxon>
        <taxon>Gryllidea</taxon>
        <taxon>Grylloidea</taxon>
        <taxon>Gryllidae</taxon>
        <taxon>Gryllinae</taxon>
        <taxon>Gryllus</taxon>
    </lineage>
</organism>
<dbReference type="InterPro" id="IPR008266">
    <property type="entry name" value="Tyr_kinase_AS"/>
</dbReference>
<evidence type="ECO:0000256" key="8">
    <source>
        <dbReference type="ARBA" id="ARBA00023137"/>
    </source>
</evidence>
<dbReference type="EC" id="2.7.10.2" evidence="12"/>
<dbReference type="GO" id="GO:0035556">
    <property type="term" value="P:intracellular signal transduction"/>
    <property type="evidence" value="ECO:0007669"/>
    <property type="project" value="InterPro"/>
</dbReference>
<dbReference type="SUPFAM" id="SSF56112">
    <property type="entry name" value="Protein kinase-like (PK-like)"/>
    <property type="match status" value="2"/>
</dbReference>
<dbReference type="InterPro" id="IPR001245">
    <property type="entry name" value="Ser-Thr/Tyr_kinase_cat_dom"/>
</dbReference>
<comment type="similarity">
    <text evidence="12">Belongs to the protein kinase superfamily. Tyr protein kinase family.</text>
</comment>
<comment type="caution">
    <text evidence="16">The sequence shown here is derived from an EMBL/GenBank/DDBJ whole genome shotgun (WGS) entry which is preliminary data.</text>
</comment>
<feature type="domain" description="Protein kinase" evidence="14">
    <location>
        <begin position="851"/>
        <end position="1116"/>
    </location>
</feature>
<feature type="domain" description="FERM" evidence="15">
    <location>
        <begin position="8"/>
        <end position="305"/>
    </location>
</feature>
<evidence type="ECO:0000256" key="7">
    <source>
        <dbReference type="ARBA" id="ARBA00022999"/>
    </source>
</evidence>
<dbReference type="InterPro" id="IPR041155">
    <property type="entry name" value="FERM_F1"/>
</dbReference>
<keyword evidence="2 12" id="KW-0808">Transferase</keyword>
<dbReference type="GO" id="GO:0002009">
    <property type="term" value="P:morphogenesis of an epithelium"/>
    <property type="evidence" value="ECO:0007669"/>
    <property type="project" value="UniProtKB-ARBA"/>
</dbReference>
<dbReference type="PANTHER" id="PTHR45807">
    <property type="entry name" value="TYROSINE-PROTEIN KINASE HOPSCOTCH"/>
    <property type="match status" value="1"/>
</dbReference>
<dbReference type="GO" id="GO:0004715">
    <property type="term" value="F:non-membrane spanning protein tyrosine kinase activity"/>
    <property type="evidence" value="ECO:0007669"/>
    <property type="project" value="UniProtKB-EC"/>
</dbReference>
<dbReference type="InterPro" id="IPR011009">
    <property type="entry name" value="Kinase-like_dom_sf"/>
</dbReference>
<dbReference type="InterPro" id="IPR000980">
    <property type="entry name" value="SH2"/>
</dbReference>
<dbReference type="PANTHER" id="PTHR45807:SF7">
    <property type="entry name" value="TYROSINE-PROTEIN KINASE HOPSCOTCH"/>
    <property type="match status" value="1"/>
</dbReference>
<feature type="domain" description="SH2" evidence="13">
    <location>
        <begin position="324"/>
        <end position="420"/>
    </location>
</feature>
<dbReference type="EMBL" id="JAZDUA010000197">
    <property type="protein sequence ID" value="KAK7864699.1"/>
    <property type="molecule type" value="Genomic_DNA"/>
</dbReference>
<dbReference type="Pfam" id="PF21990">
    <property type="entry name" value="SH2_1"/>
    <property type="match status" value="1"/>
</dbReference>
<evidence type="ECO:0000256" key="11">
    <source>
        <dbReference type="PROSITE-ProRule" id="PRU10141"/>
    </source>
</evidence>
<dbReference type="InterPro" id="IPR051286">
    <property type="entry name" value="JAK"/>
</dbReference>
<dbReference type="GO" id="GO:0019221">
    <property type="term" value="P:cytokine-mediated signaling pathway"/>
    <property type="evidence" value="ECO:0007669"/>
    <property type="project" value="TreeGrafter"/>
</dbReference>
<evidence type="ECO:0000256" key="1">
    <source>
        <dbReference type="ARBA" id="ARBA00022553"/>
    </source>
</evidence>
<feature type="domain" description="Protein kinase" evidence="14">
    <location>
        <begin position="465"/>
        <end position="720"/>
    </location>
</feature>
<dbReference type="GO" id="GO:0005829">
    <property type="term" value="C:cytosol"/>
    <property type="evidence" value="ECO:0007669"/>
    <property type="project" value="TreeGrafter"/>
</dbReference>
<keyword evidence="17" id="KW-1185">Reference proteome</keyword>
<dbReference type="Pfam" id="PF18379">
    <property type="entry name" value="FERM_F1"/>
    <property type="match status" value="1"/>
</dbReference>
<dbReference type="InterPro" id="IPR020635">
    <property type="entry name" value="Tyr_kinase_cat_dom"/>
</dbReference>
<evidence type="ECO:0000256" key="4">
    <source>
        <dbReference type="ARBA" id="ARBA00022741"/>
    </source>
</evidence>
<evidence type="ECO:0000259" key="15">
    <source>
        <dbReference type="PROSITE" id="PS50057"/>
    </source>
</evidence>
<dbReference type="SMART" id="SM00220">
    <property type="entry name" value="S_TKc"/>
    <property type="match status" value="1"/>
</dbReference>
<dbReference type="PROSITE" id="PS00109">
    <property type="entry name" value="PROTEIN_KINASE_TYR"/>
    <property type="match status" value="1"/>
</dbReference>
<dbReference type="PROSITE" id="PS00107">
    <property type="entry name" value="PROTEIN_KINASE_ATP"/>
    <property type="match status" value="1"/>
</dbReference>
<dbReference type="Pfam" id="PF07714">
    <property type="entry name" value="PK_Tyr_Ser-Thr"/>
    <property type="match status" value="2"/>
</dbReference>
<dbReference type="Gene3D" id="3.30.505.10">
    <property type="entry name" value="SH2 domain"/>
    <property type="match status" value="1"/>
</dbReference>
<dbReference type="AlphaFoldDB" id="A0AAN9VV23"/>
<keyword evidence="4 11" id="KW-0547">Nucleotide-binding</keyword>
<evidence type="ECO:0000256" key="2">
    <source>
        <dbReference type="ARBA" id="ARBA00022679"/>
    </source>
</evidence>
<dbReference type="GO" id="GO:0071944">
    <property type="term" value="C:cell periphery"/>
    <property type="evidence" value="ECO:0007669"/>
    <property type="project" value="UniProtKB-ARBA"/>
</dbReference>
<dbReference type="GO" id="GO:0005524">
    <property type="term" value="F:ATP binding"/>
    <property type="evidence" value="ECO:0007669"/>
    <property type="project" value="UniProtKB-UniRule"/>
</dbReference>
<evidence type="ECO:0000256" key="12">
    <source>
        <dbReference type="RuleBase" id="RU362096"/>
    </source>
</evidence>
<evidence type="ECO:0000256" key="5">
    <source>
        <dbReference type="ARBA" id="ARBA00022777"/>
    </source>
</evidence>
<dbReference type="SMART" id="SM00252">
    <property type="entry name" value="SH2"/>
    <property type="match status" value="1"/>
</dbReference>
<dbReference type="SMART" id="SM00219">
    <property type="entry name" value="TyrKc"/>
    <property type="match status" value="2"/>
</dbReference>
<dbReference type="GO" id="GO:0030182">
    <property type="term" value="P:neuron differentiation"/>
    <property type="evidence" value="ECO:0007669"/>
    <property type="project" value="UniProtKB-ARBA"/>
</dbReference>
<dbReference type="FunFam" id="1.10.510.10:FF:000554">
    <property type="entry name" value="Predicted protein"/>
    <property type="match status" value="1"/>
</dbReference>
<dbReference type="Proteomes" id="UP001378592">
    <property type="component" value="Unassembled WGS sequence"/>
</dbReference>
<evidence type="ECO:0000313" key="17">
    <source>
        <dbReference type="Proteomes" id="UP001378592"/>
    </source>
</evidence>
<evidence type="ECO:0000259" key="14">
    <source>
        <dbReference type="PROSITE" id="PS50011"/>
    </source>
</evidence>
<dbReference type="GO" id="GO:0007259">
    <property type="term" value="P:cell surface receptor signaling pathway via JAK-STAT"/>
    <property type="evidence" value="ECO:0007669"/>
    <property type="project" value="TreeGrafter"/>
</dbReference>
<dbReference type="CDD" id="cd00192">
    <property type="entry name" value="PTKc"/>
    <property type="match status" value="1"/>
</dbReference>
<dbReference type="InterPro" id="IPR036860">
    <property type="entry name" value="SH2_dom_sf"/>
</dbReference>
<keyword evidence="6 11" id="KW-0067">ATP-binding</keyword>
<dbReference type="Gene3D" id="1.10.510.10">
    <property type="entry name" value="Transferase(Phosphotransferase) domain 1"/>
    <property type="match status" value="2"/>
</dbReference>
<gene>
    <name evidence="16" type="ORF">R5R35_010955</name>
</gene>
<dbReference type="PROSITE" id="PS50011">
    <property type="entry name" value="PROTEIN_KINASE_DOM"/>
    <property type="match status" value="2"/>
</dbReference>
<dbReference type="InterPro" id="IPR017441">
    <property type="entry name" value="Protein_kinase_ATP_BS"/>
</dbReference>
<reference evidence="16 17" key="1">
    <citation type="submission" date="2024-03" db="EMBL/GenBank/DDBJ databases">
        <title>The genome assembly and annotation of the cricket Gryllus longicercus Weissman &amp; Gray.</title>
        <authorList>
            <person name="Szrajer S."/>
            <person name="Gray D."/>
            <person name="Ylla G."/>
        </authorList>
    </citation>
    <scope>NUCLEOTIDE SEQUENCE [LARGE SCALE GENOMIC DNA]</scope>
    <source>
        <strain evidence="16">DAG 2021-001</strain>
        <tissue evidence="16">Whole body minus gut</tissue>
    </source>
</reference>
<dbReference type="InterPro" id="IPR000299">
    <property type="entry name" value="FERM_domain"/>
</dbReference>
<comment type="catalytic activity">
    <reaction evidence="9 12">
        <text>L-tyrosyl-[protein] + ATP = O-phospho-L-tyrosyl-[protein] + ADP + H(+)</text>
        <dbReference type="Rhea" id="RHEA:10596"/>
        <dbReference type="Rhea" id="RHEA-COMP:10136"/>
        <dbReference type="Rhea" id="RHEA-COMP:20101"/>
        <dbReference type="ChEBI" id="CHEBI:15378"/>
        <dbReference type="ChEBI" id="CHEBI:30616"/>
        <dbReference type="ChEBI" id="CHEBI:46858"/>
        <dbReference type="ChEBI" id="CHEBI:61978"/>
        <dbReference type="ChEBI" id="CHEBI:456216"/>
        <dbReference type="EC" id="2.7.10.2"/>
    </reaction>
</comment>